<gene>
    <name evidence="2" type="ORF">RF55_17255</name>
</gene>
<comment type="caution">
    <text evidence="2">The sequence shown here is derived from an EMBL/GenBank/DDBJ whole genome shotgun (WGS) entry which is preliminary data.</text>
</comment>
<keyword evidence="3" id="KW-1185">Reference proteome</keyword>
<name>A0A0J7K324_LASNI</name>
<accession>A0A0J7K324</accession>
<reference evidence="2 3" key="1">
    <citation type="submission" date="2015-04" db="EMBL/GenBank/DDBJ databases">
        <title>Lasius niger genome sequencing.</title>
        <authorList>
            <person name="Konorov E.A."/>
            <person name="Nikitin M.A."/>
            <person name="Kirill M.V."/>
            <person name="Chang P."/>
        </authorList>
    </citation>
    <scope>NUCLEOTIDE SEQUENCE [LARGE SCALE GENOMIC DNA]</scope>
    <source>
        <tissue evidence="2">Whole</tissue>
    </source>
</reference>
<sequence>MPFVIRQDGVFEASTNPEDSLESENGLKRLAPAGSIKDMRLLDCRQGIFKKRGADLAAWTQACFSGRSVSLDGLKKSAHEEDSDIRHKGPHQSL</sequence>
<protein>
    <submittedName>
        <fullName evidence="2">Geminivirus rep catalytic domain</fullName>
    </submittedName>
</protein>
<evidence type="ECO:0000256" key="1">
    <source>
        <dbReference type="SAM" id="MobiDB-lite"/>
    </source>
</evidence>
<dbReference type="EMBL" id="LBMM01015678">
    <property type="protein sequence ID" value="KMQ84719.1"/>
    <property type="molecule type" value="Genomic_DNA"/>
</dbReference>
<feature type="region of interest" description="Disordered" evidence="1">
    <location>
        <begin position="75"/>
        <end position="94"/>
    </location>
</feature>
<dbReference type="Proteomes" id="UP000036403">
    <property type="component" value="Unassembled WGS sequence"/>
</dbReference>
<dbReference type="AlphaFoldDB" id="A0A0J7K324"/>
<organism evidence="2 3">
    <name type="scientific">Lasius niger</name>
    <name type="common">Black garden ant</name>
    <dbReference type="NCBI Taxonomy" id="67767"/>
    <lineage>
        <taxon>Eukaryota</taxon>
        <taxon>Metazoa</taxon>
        <taxon>Ecdysozoa</taxon>
        <taxon>Arthropoda</taxon>
        <taxon>Hexapoda</taxon>
        <taxon>Insecta</taxon>
        <taxon>Pterygota</taxon>
        <taxon>Neoptera</taxon>
        <taxon>Endopterygota</taxon>
        <taxon>Hymenoptera</taxon>
        <taxon>Apocrita</taxon>
        <taxon>Aculeata</taxon>
        <taxon>Formicoidea</taxon>
        <taxon>Formicidae</taxon>
        <taxon>Formicinae</taxon>
        <taxon>Lasius</taxon>
        <taxon>Lasius</taxon>
    </lineage>
</organism>
<feature type="compositionally biased region" description="Basic and acidic residues" evidence="1">
    <location>
        <begin position="75"/>
        <end position="87"/>
    </location>
</feature>
<evidence type="ECO:0000313" key="2">
    <source>
        <dbReference type="EMBL" id="KMQ84719.1"/>
    </source>
</evidence>
<dbReference type="PaxDb" id="67767-A0A0J7K324"/>
<evidence type="ECO:0000313" key="3">
    <source>
        <dbReference type="Proteomes" id="UP000036403"/>
    </source>
</evidence>
<proteinExistence type="predicted"/>